<gene>
    <name evidence="2" type="ORF">CDAR_304491</name>
</gene>
<sequence length="89" mass="10066">MVLHPHLTPSVRNLQPKRPRKKGEERRASLNCEDGSPPTFNPVGSKSPAKKASEKGEEERRLKDLTPSKRLGDHRLLLTETPKRAFCLN</sequence>
<comment type="caution">
    <text evidence="2">The sequence shown here is derived from an EMBL/GenBank/DDBJ whole genome shotgun (WGS) entry which is preliminary data.</text>
</comment>
<proteinExistence type="predicted"/>
<accession>A0AAV4NJG7</accession>
<keyword evidence="3" id="KW-1185">Reference proteome</keyword>
<evidence type="ECO:0000256" key="1">
    <source>
        <dbReference type="SAM" id="MobiDB-lite"/>
    </source>
</evidence>
<reference evidence="2 3" key="1">
    <citation type="submission" date="2021-06" db="EMBL/GenBank/DDBJ databases">
        <title>Caerostris darwini draft genome.</title>
        <authorList>
            <person name="Kono N."/>
            <person name="Arakawa K."/>
        </authorList>
    </citation>
    <scope>NUCLEOTIDE SEQUENCE [LARGE SCALE GENOMIC DNA]</scope>
</reference>
<organism evidence="2 3">
    <name type="scientific">Caerostris darwini</name>
    <dbReference type="NCBI Taxonomy" id="1538125"/>
    <lineage>
        <taxon>Eukaryota</taxon>
        <taxon>Metazoa</taxon>
        <taxon>Ecdysozoa</taxon>
        <taxon>Arthropoda</taxon>
        <taxon>Chelicerata</taxon>
        <taxon>Arachnida</taxon>
        <taxon>Araneae</taxon>
        <taxon>Araneomorphae</taxon>
        <taxon>Entelegynae</taxon>
        <taxon>Araneoidea</taxon>
        <taxon>Araneidae</taxon>
        <taxon>Caerostris</taxon>
    </lineage>
</organism>
<feature type="region of interest" description="Disordered" evidence="1">
    <location>
        <begin position="1"/>
        <end position="76"/>
    </location>
</feature>
<dbReference type="EMBL" id="BPLQ01001749">
    <property type="protein sequence ID" value="GIX84931.1"/>
    <property type="molecule type" value="Genomic_DNA"/>
</dbReference>
<evidence type="ECO:0000313" key="2">
    <source>
        <dbReference type="EMBL" id="GIX84931.1"/>
    </source>
</evidence>
<protein>
    <submittedName>
        <fullName evidence="2">Uncharacterized protein</fullName>
    </submittedName>
</protein>
<feature type="compositionally biased region" description="Basic and acidic residues" evidence="1">
    <location>
        <begin position="51"/>
        <end position="76"/>
    </location>
</feature>
<dbReference type="Proteomes" id="UP001054837">
    <property type="component" value="Unassembled WGS sequence"/>
</dbReference>
<evidence type="ECO:0000313" key="3">
    <source>
        <dbReference type="Proteomes" id="UP001054837"/>
    </source>
</evidence>
<name>A0AAV4NJG7_9ARAC</name>
<dbReference type="AlphaFoldDB" id="A0AAV4NJG7"/>